<protein>
    <submittedName>
        <fullName evidence="4">FMN-binding protein</fullName>
    </submittedName>
</protein>
<evidence type="ECO:0000256" key="2">
    <source>
        <dbReference type="SAM" id="SignalP"/>
    </source>
</evidence>
<evidence type="ECO:0000313" key="4">
    <source>
        <dbReference type="EMBL" id="MBJ8325281.1"/>
    </source>
</evidence>
<dbReference type="RefSeq" id="WP_199574842.1">
    <property type="nucleotide sequence ID" value="NZ_JAENBO010000001.1"/>
</dbReference>
<keyword evidence="5" id="KW-1185">Reference proteome</keyword>
<feature type="domain" description="FMN-binding" evidence="3">
    <location>
        <begin position="70"/>
        <end position="161"/>
    </location>
</feature>
<dbReference type="Pfam" id="PF04205">
    <property type="entry name" value="FMN_bind"/>
    <property type="match status" value="1"/>
</dbReference>
<feature type="region of interest" description="Disordered" evidence="1">
    <location>
        <begin position="100"/>
        <end position="119"/>
    </location>
</feature>
<accession>A0ABS0ZH00</accession>
<organism evidence="4 5">
    <name type="scientific">Streptococcus pacificus</name>
    <dbReference type="NCBI Taxonomy" id="2740577"/>
    <lineage>
        <taxon>Bacteria</taxon>
        <taxon>Bacillati</taxon>
        <taxon>Bacillota</taxon>
        <taxon>Bacilli</taxon>
        <taxon>Lactobacillales</taxon>
        <taxon>Streptococcaceae</taxon>
        <taxon>Streptococcus</taxon>
    </lineage>
</organism>
<proteinExistence type="predicted"/>
<keyword evidence="2" id="KW-0732">Signal</keyword>
<feature type="region of interest" description="Disordered" evidence="1">
    <location>
        <begin position="25"/>
        <end position="50"/>
    </location>
</feature>
<feature type="compositionally biased region" description="Basic and acidic residues" evidence="1">
    <location>
        <begin position="29"/>
        <end position="50"/>
    </location>
</feature>
<feature type="signal peptide" evidence="2">
    <location>
        <begin position="1"/>
        <end position="21"/>
    </location>
</feature>
<dbReference type="SMART" id="SM00900">
    <property type="entry name" value="FMN_bind"/>
    <property type="match status" value="1"/>
</dbReference>
<gene>
    <name evidence="4" type="ORF">JHK62_01130</name>
</gene>
<dbReference type="EMBL" id="JAENBO010000001">
    <property type="protein sequence ID" value="MBJ8325281.1"/>
    <property type="molecule type" value="Genomic_DNA"/>
</dbReference>
<dbReference type="Gene3D" id="3.90.1010.20">
    <property type="match status" value="1"/>
</dbReference>
<sequence length="175" mass="19249">MKKGTLLKSLALLGAATLLVACSNNSSDTKSDAKETTTTTMEKKDDSQKEMMMDLQDGTYTAESDFDEHDYKVMHTIVVKDGKITESDFDYYSKDGNMRKSENEEYNKNMKEKSGTSSKEAIDKLNQELVDGQMAEVEVVSGATHTSENFVKSTEALLKAASEGNTETVSIDLGK</sequence>
<reference evidence="4 5" key="1">
    <citation type="journal article" date="2021" name="Int. J. Syst. Evol. Microbiol.">
        <title>Streptococcus vicugnae sp. nov., isolated from faeces of alpacas (Vicugna pacos) and cattle (Bos taurus), Streptococcus zalophi sp. nov., and Streptococcus pacificus sp. nov., isolated from respiratory tract of California sea lions (Zalophus californianus).</title>
        <authorList>
            <person name="Volokhov D.V."/>
            <person name="Zagorodnyaya T.A."/>
            <person name="Shen Z."/>
            <person name="Blom J."/>
            <person name="Furtak V.A."/>
            <person name="Eisenberg T."/>
            <person name="Fan P."/>
            <person name="Jeong K.C."/>
            <person name="Gao Y."/>
            <person name="Zhang S."/>
            <person name="Amselle M."/>
        </authorList>
    </citation>
    <scope>NUCLEOTIDE SEQUENCE [LARGE SCALE GENOMIC DNA]</scope>
    <source>
        <strain evidence="4 5">CSL7591</strain>
    </source>
</reference>
<dbReference type="Proteomes" id="UP000653045">
    <property type="component" value="Unassembled WGS sequence"/>
</dbReference>
<dbReference type="InterPro" id="IPR007329">
    <property type="entry name" value="FMN-bd"/>
</dbReference>
<evidence type="ECO:0000313" key="5">
    <source>
        <dbReference type="Proteomes" id="UP000653045"/>
    </source>
</evidence>
<feature type="chain" id="PRO_5046819094" evidence="2">
    <location>
        <begin position="22"/>
        <end position="175"/>
    </location>
</feature>
<comment type="caution">
    <text evidence="4">The sequence shown here is derived from an EMBL/GenBank/DDBJ whole genome shotgun (WGS) entry which is preliminary data.</text>
</comment>
<evidence type="ECO:0000256" key="1">
    <source>
        <dbReference type="SAM" id="MobiDB-lite"/>
    </source>
</evidence>
<evidence type="ECO:0000259" key="3">
    <source>
        <dbReference type="SMART" id="SM00900"/>
    </source>
</evidence>
<name>A0ABS0ZH00_9STRE</name>
<dbReference type="PROSITE" id="PS51257">
    <property type="entry name" value="PROKAR_LIPOPROTEIN"/>
    <property type="match status" value="1"/>
</dbReference>